<evidence type="ECO:0000313" key="2">
    <source>
        <dbReference type="EMBL" id="KAK5614945.1"/>
    </source>
</evidence>
<evidence type="ECO:0000256" key="1">
    <source>
        <dbReference type="SAM" id="MobiDB-lite"/>
    </source>
</evidence>
<protein>
    <submittedName>
        <fullName evidence="2">Uncharacterized protein</fullName>
    </submittedName>
</protein>
<evidence type="ECO:0000313" key="3">
    <source>
        <dbReference type="Proteomes" id="UP001311232"/>
    </source>
</evidence>
<feature type="region of interest" description="Disordered" evidence="1">
    <location>
        <begin position="62"/>
        <end position="94"/>
    </location>
</feature>
<feature type="compositionally biased region" description="Polar residues" evidence="1">
    <location>
        <begin position="32"/>
        <end position="48"/>
    </location>
</feature>
<gene>
    <name evidence="2" type="ORF">CRENBAI_008589</name>
</gene>
<accession>A0AAV9S110</accession>
<keyword evidence="3" id="KW-1185">Reference proteome</keyword>
<proteinExistence type="predicted"/>
<feature type="region of interest" description="Disordered" evidence="1">
    <location>
        <begin position="21"/>
        <end position="48"/>
    </location>
</feature>
<dbReference type="EMBL" id="JAHHUM010001040">
    <property type="protein sequence ID" value="KAK5614945.1"/>
    <property type="molecule type" value="Genomic_DNA"/>
</dbReference>
<comment type="caution">
    <text evidence="2">The sequence shown here is derived from an EMBL/GenBank/DDBJ whole genome shotgun (WGS) entry which is preliminary data.</text>
</comment>
<reference evidence="2 3" key="1">
    <citation type="submission" date="2021-06" db="EMBL/GenBank/DDBJ databases">
        <authorList>
            <person name="Palmer J.M."/>
        </authorList>
    </citation>
    <scope>NUCLEOTIDE SEQUENCE [LARGE SCALE GENOMIC DNA]</scope>
    <source>
        <strain evidence="2 3">MEX-2019</strain>
        <tissue evidence="2">Muscle</tissue>
    </source>
</reference>
<feature type="non-terminal residue" evidence="2">
    <location>
        <position position="1"/>
    </location>
</feature>
<dbReference type="AlphaFoldDB" id="A0AAV9S110"/>
<dbReference type="Proteomes" id="UP001311232">
    <property type="component" value="Unassembled WGS sequence"/>
</dbReference>
<organism evidence="2 3">
    <name type="scientific">Crenichthys baileyi</name>
    <name type="common">White River springfish</name>
    <dbReference type="NCBI Taxonomy" id="28760"/>
    <lineage>
        <taxon>Eukaryota</taxon>
        <taxon>Metazoa</taxon>
        <taxon>Chordata</taxon>
        <taxon>Craniata</taxon>
        <taxon>Vertebrata</taxon>
        <taxon>Euteleostomi</taxon>
        <taxon>Actinopterygii</taxon>
        <taxon>Neopterygii</taxon>
        <taxon>Teleostei</taxon>
        <taxon>Neoteleostei</taxon>
        <taxon>Acanthomorphata</taxon>
        <taxon>Ovalentaria</taxon>
        <taxon>Atherinomorphae</taxon>
        <taxon>Cyprinodontiformes</taxon>
        <taxon>Goodeidae</taxon>
        <taxon>Crenichthys</taxon>
    </lineage>
</organism>
<sequence length="94" mass="10253">YTPQVGGPACYEPFSDRIERDKEGPTQHFLPQHSTPCVNPPTGVSQTLLGNFKDKLSVLKESGEDGACGSDSQPRQKTRPEAPSSGDRRQRGLQ</sequence>
<name>A0AAV9S110_9TELE</name>